<dbReference type="AlphaFoldDB" id="A0A6C0H432"/>
<protein>
    <submittedName>
        <fullName evidence="1">Uncharacterized protein</fullName>
    </submittedName>
</protein>
<evidence type="ECO:0000313" key="1">
    <source>
        <dbReference type="EMBL" id="QHT75311.1"/>
    </source>
</evidence>
<organism evidence="1">
    <name type="scientific">viral metagenome</name>
    <dbReference type="NCBI Taxonomy" id="1070528"/>
    <lineage>
        <taxon>unclassified sequences</taxon>
        <taxon>metagenomes</taxon>
        <taxon>organismal metagenomes</taxon>
    </lineage>
</organism>
<name>A0A6C0H432_9ZZZZ</name>
<sequence>MSNDLLNLIPNDILNLIWIQITPNYKYFLNKYYLNKYYGYRFFIIHNKKLNNVITLKISNYNNYNYYYYILTNDLIYFSKTILTLYITNNISTSKYNTDKYYYNKFVYKNVIFYNLVDFFYYYSNNKSTIINIVNKYNLSHLIKKSHKNNVNKNIRWTL</sequence>
<reference evidence="1" key="1">
    <citation type="journal article" date="2020" name="Nature">
        <title>Giant virus diversity and host interactions through global metagenomics.</title>
        <authorList>
            <person name="Schulz F."/>
            <person name="Roux S."/>
            <person name="Paez-Espino D."/>
            <person name="Jungbluth S."/>
            <person name="Walsh D.A."/>
            <person name="Denef V.J."/>
            <person name="McMahon K.D."/>
            <person name="Konstantinidis K.T."/>
            <person name="Eloe-Fadrosh E.A."/>
            <person name="Kyrpides N.C."/>
            <person name="Woyke T."/>
        </authorList>
    </citation>
    <scope>NUCLEOTIDE SEQUENCE</scope>
    <source>
        <strain evidence="1">GVMAG-M-3300023179-63</strain>
    </source>
</reference>
<dbReference type="EMBL" id="MN739866">
    <property type="protein sequence ID" value="QHT75311.1"/>
    <property type="molecule type" value="Genomic_DNA"/>
</dbReference>
<accession>A0A6C0H432</accession>
<proteinExistence type="predicted"/>